<dbReference type="InterPro" id="IPR011711">
    <property type="entry name" value="GntR_C"/>
</dbReference>
<keyword evidence="3" id="KW-0804">Transcription</keyword>
<sequence>MKQEPVAVIDKRSLAEQVYQYLCDSIIGGRFNYGDTLSTKQLAKELDVSMMPIREALKRLEIDGLVEIRPRSMCLLRTPTKKTILSAIAMRELLEVYSVKSIYETIEKERLEPLKALTSAMAEALAQENLPTYIKFDCQYHLMLCSLCDNEFIHRSYKELNLHLNMKYMYDIGIKPNYSQTFQDHIDLLEALEHHSPVALKIIEKHLHTSKKNILSGAFLAGDEESQSIK</sequence>
<reference evidence="6" key="1">
    <citation type="journal article" date="2024" name="J Bioinform Genom">
        <title>Complete genome sequence of the type strain bacterium Sphaerochaeta associata GLS2t (VKM B-2742)t.</title>
        <authorList>
            <person name="Troshina O.Y."/>
            <person name="Tepeeva A.N."/>
            <person name="Arzamasceva V.O."/>
            <person name="Whitman W.B."/>
            <person name="Varghese N."/>
            <person name="Shapiro N."/>
            <person name="Woyke T."/>
            <person name="Kripides N.C."/>
            <person name="Vasilenko O.V."/>
        </authorList>
    </citation>
    <scope>NUCLEOTIDE SEQUENCE [LARGE SCALE GENOMIC DNA]</scope>
    <source>
        <strain evidence="6">GLS2T</strain>
    </source>
</reference>
<dbReference type="CDD" id="cd07377">
    <property type="entry name" value="WHTH_GntR"/>
    <property type="match status" value="1"/>
</dbReference>
<protein>
    <submittedName>
        <fullName evidence="5">GntR family transcriptional regulator</fullName>
    </submittedName>
</protein>
<dbReference type="SUPFAM" id="SSF48008">
    <property type="entry name" value="GntR ligand-binding domain-like"/>
    <property type="match status" value="1"/>
</dbReference>
<evidence type="ECO:0000256" key="1">
    <source>
        <dbReference type="ARBA" id="ARBA00023015"/>
    </source>
</evidence>
<dbReference type="InterPro" id="IPR008920">
    <property type="entry name" value="TF_FadR/GntR_C"/>
</dbReference>
<evidence type="ECO:0000256" key="3">
    <source>
        <dbReference type="ARBA" id="ARBA00023163"/>
    </source>
</evidence>
<dbReference type="Gene3D" id="1.10.10.10">
    <property type="entry name" value="Winged helix-like DNA-binding domain superfamily/Winged helix DNA-binding domain"/>
    <property type="match status" value="1"/>
</dbReference>
<dbReference type="InterPro" id="IPR036388">
    <property type="entry name" value="WH-like_DNA-bd_sf"/>
</dbReference>
<dbReference type="EMBL" id="CP094929">
    <property type="protein sequence ID" value="UOM50648.1"/>
    <property type="molecule type" value="Genomic_DNA"/>
</dbReference>
<keyword evidence="1" id="KW-0805">Transcription regulation</keyword>
<dbReference type="RefSeq" id="WP_244772035.1">
    <property type="nucleotide sequence ID" value="NZ_CP094929.1"/>
</dbReference>
<evidence type="ECO:0000313" key="6">
    <source>
        <dbReference type="Proteomes" id="UP000829708"/>
    </source>
</evidence>
<dbReference type="Pfam" id="PF00392">
    <property type="entry name" value="GntR"/>
    <property type="match status" value="1"/>
</dbReference>
<dbReference type="PANTHER" id="PTHR43537:SF24">
    <property type="entry name" value="GLUCONATE OPERON TRANSCRIPTIONAL REPRESSOR"/>
    <property type="match status" value="1"/>
</dbReference>
<dbReference type="Pfam" id="PF07729">
    <property type="entry name" value="FCD"/>
    <property type="match status" value="1"/>
</dbReference>
<evidence type="ECO:0000259" key="4">
    <source>
        <dbReference type="PROSITE" id="PS50949"/>
    </source>
</evidence>
<name>A0ABY4D8N7_9SPIR</name>
<proteinExistence type="predicted"/>
<keyword evidence="2" id="KW-0238">DNA-binding</keyword>
<dbReference type="PROSITE" id="PS50949">
    <property type="entry name" value="HTH_GNTR"/>
    <property type="match status" value="1"/>
</dbReference>
<gene>
    <name evidence="5" type="ORF">MUG09_13875</name>
</gene>
<dbReference type="InterPro" id="IPR000524">
    <property type="entry name" value="Tscrpt_reg_HTH_GntR"/>
</dbReference>
<dbReference type="InterPro" id="IPR036390">
    <property type="entry name" value="WH_DNA-bd_sf"/>
</dbReference>
<evidence type="ECO:0000313" key="5">
    <source>
        <dbReference type="EMBL" id="UOM50648.1"/>
    </source>
</evidence>
<feature type="domain" description="HTH gntR-type" evidence="4">
    <location>
        <begin position="12"/>
        <end position="79"/>
    </location>
</feature>
<dbReference type="SMART" id="SM00345">
    <property type="entry name" value="HTH_GNTR"/>
    <property type="match status" value="1"/>
</dbReference>
<keyword evidence="6" id="KW-1185">Reference proteome</keyword>
<accession>A0ABY4D8N7</accession>
<evidence type="ECO:0000256" key="2">
    <source>
        <dbReference type="ARBA" id="ARBA00023125"/>
    </source>
</evidence>
<dbReference type="Proteomes" id="UP000829708">
    <property type="component" value="Chromosome"/>
</dbReference>
<dbReference type="SUPFAM" id="SSF46785">
    <property type="entry name" value="Winged helix' DNA-binding domain"/>
    <property type="match status" value="1"/>
</dbReference>
<dbReference type="PANTHER" id="PTHR43537">
    <property type="entry name" value="TRANSCRIPTIONAL REGULATOR, GNTR FAMILY"/>
    <property type="match status" value="1"/>
</dbReference>
<organism evidence="5 6">
    <name type="scientific">Sphaerochaeta associata</name>
    <dbReference type="NCBI Taxonomy" id="1129264"/>
    <lineage>
        <taxon>Bacteria</taxon>
        <taxon>Pseudomonadati</taxon>
        <taxon>Spirochaetota</taxon>
        <taxon>Spirochaetia</taxon>
        <taxon>Spirochaetales</taxon>
        <taxon>Sphaerochaetaceae</taxon>
        <taxon>Sphaerochaeta</taxon>
    </lineage>
</organism>
<dbReference type="Gene3D" id="1.20.120.530">
    <property type="entry name" value="GntR ligand-binding domain-like"/>
    <property type="match status" value="1"/>
</dbReference>